<keyword evidence="2" id="KW-0597">Phosphoprotein</keyword>
<dbReference type="PROSITE" id="PS50011">
    <property type="entry name" value="PROTEIN_KINASE_DOM"/>
    <property type="match status" value="1"/>
</dbReference>
<accession>A0A6P5GMB4</accession>
<keyword evidence="3" id="KW-0808">Transferase</keyword>
<reference evidence="9" key="1">
    <citation type="journal article" date="2015" name="Nat. Genet.">
        <title>The pineapple genome and the evolution of CAM photosynthesis.</title>
        <authorList>
            <person name="Ming R."/>
            <person name="VanBuren R."/>
            <person name="Wai C.M."/>
            <person name="Tang H."/>
            <person name="Schatz M.C."/>
            <person name="Bowers J.E."/>
            <person name="Lyons E."/>
            <person name="Wang M.L."/>
            <person name="Chen J."/>
            <person name="Biggers E."/>
            <person name="Zhang J."/>
            <person name="Huang L."/>
            <person name="Zhang L."/>
            <person name="Miao W."/>
            <person name="Zhang J."/>
            <person name="Ye Z."/>
            <person name="Miao C."/>
            <person name="Lin Z."/>
            <person name="Wang H."/>
            <person name="Zhou H."/>
            <person name="Yim W.C."/>
            <person name="Priest H.D."/>
            <person name="Zheng C."/>
            <person name="Woodhouse M."/>
            <person name="Edger P.P."/>
            <person name="Guyot R."/>
            <person name="Guo H.B."/>
            <person name="Guo H."/>
            <person name="Zheng G."/>
            <person name="Singh R."/>
            <person name="Sharma A."/>
            <person name="Min X."/>
            <person name="Zheng Y."/>
            <person name="Lee H."/>
            <person name="Gurtowski J."/>
            <person name="Sedlazeck F.J."/>
            <person name="Harkess A."/>
            <person name="McKain M.R."/>
            <person name="Liao Z."/>
            <person name="Fang J."/>
            <person name="Liu J."/>
            <person name="Zhang X."/>
            <person name="Zhang Q."/>
            <person name="Hu W."/>
            <person name="Qin Y."/>
            <person name="Wang K."/>
            <person name="Chen L.Y."/>
            <person name="Shirley N."/>
            <person name="Lin Y.R."/>
            <person name="Liu L.Y."/>
            <person name="Hernandez A.G."/>
            <person name="Wright C.L."/>
            <person name="Bulone V."/>
            <person name="Tuskan G.A."/>
            <person name="Heath K."/>
            <person name="Zee F."/>
            <person name="Moore P.H."/>
            <person name="Sunkar R."/>
            <person name="Leebens-Mack J.H."/>
            <person name="Mockler T."/>
            <person name="Bennetzen J.L."/>
            <person name="Freeling M."/>
            <person name="Sankoff D."/>
            <person name="Paterson A.H."/>
            <person name="Zhu X."/>
            <person name="Yang X."/>
            <person name="Smith J.A."/>
            <person name="Cushman J.C."/>
            <person name="Paull R.E."/>
            <person name="Yu Q."/>
        </authorList>
    </citation>
    <scope>NUCLEOTIDE SEQUENCE [LARGE SCALE GENOMIC DNA]</scope>
    <source>
        <strain evidence="9">cv. F153</strain>
    </source>
</reference>
<dbReference type="SUPFAM" id="SSF56112">
    <property type="entry name" value="Protein kinase-like (PK-like)"/>
    <property type="match status" value="1"/>
</dbReference>
<gene>
    <name evidence="10" type="primary">LOC109724490</name>
</gene>
<dbReference type="GeneID" id="109724490"/>
<dbReference type="SMART" id="SM00220">
    <property type="entry name" value="S_TKc"/>
    <property type="match status" value="1"/>
</dbReference>
<proteinExistence type="predicted"/>
<feature type="domain" description="Protein kinase" evidence="8">
    <location>
        <begin position="563"/>
        <end position="865"/>
    </location>
</feature>
<dbReference type="Pfam" id="PF00069">
    <property type="entry name" value="Pkinase"/>
    <property type="match status" value="1"/>
</dbReference>
<dbReference type="GO" id="GO:0005524">
    <property type="term" value="F:ATP binding"/>
    <property type="evidence" value="ECO:0007669"/>
    <property type="project" value="UniProtKB-KW"/>
</dbReference>
<feature type="region of interest" description="Disordered" evidence="7">
    <location>
        <begin position="415"/>
        <end position="445"/>
    </location>
</feature>
<evidence type="ECO:0000313" key="9">
    <source>
        <dbReference type="Proteomes" id="UP000515123"/>
    </source>
</evidence>
<keyword evidence="4" id="KW-0547">Nucleotide-binding</keyword>
<evidence type="ECO:0000313" key="10">
    <source>
        <dbReference type="RefSeq" id="XP_020108927.1"/>
    </source>
</evidence>
<protein>
    <submittedName>
        <fullName evidence="10">Dual specificity tyrosine-phosphorylation-regulated kinase mbk-2-like</fullName>
    </submittedName>
</protein>
<dbReference type="InterPro" id="IPR050494">
    <property type="entry name" value="Ser_Thr_dual-spec_kinase"/>
</dbReference>
<evidence type="ECO:0000256" key="1">
    <source>
        <dbReference type="ARBA" id="ARBA00022527"/>
    </source>
</evidence>
<dbReference type="InterPro" id="IPR008271">
    <property type="entry name" value="Ser/Thr_kinase_AS"/>
</dbReference>
<keyword evidence="5" id="KW-0418">Kinase</keyword>
<feature type="compositionally biased region" description="Polar residues" evidence="7">
    <location>
        <begin position="467"/>
        <end position="481"/>
    </location>
</feature>
<dbReference type="InterPro" id="IPR000719">
    <property type="entry name" value="Prot_kinase_dom"/>
</dbReference>
<name>A0A6P5GMB4_ANACO</name>
<evidence type="ECO:0000256" key="2">
    <source>
        <dbReference type="ARBA" id="ARBA00022553"/>
    </source>
</evidence>
<evidence type="ECO:0000256" key="4">
    <source>
        <dbReference type="ARBA" id="ARBA00022741"/>
    </source>
</evidence>
<dbReference type="PANTHER" id="PTHR24058">
    <property type="entry name" value="DUAL SPECIFICITY PROTEIN KINASE"/>
    <property type="match status" value="1"/>
</dbReference>
<evidence type="ECO:0000256" key="5">
    <source>
        <dbReference type="ARBA" id="ARBA00022777"/>
    </source>
</evidence>
<dbReference type="CDD" id="cd14133">
    <property type="entry name" value="PKc_DYRK_like"/>
    <property type="match status" value="1"/>
</dbReference>
<evidence type="ECO:0000259" key="8">
    <source>
        <dbReference type="PROSITE" id="PS50011"/>
    </source>
</evidence>
<keyword evidence="1" id="KW-0723">Serine/threonine-protein kinase</keyword>
<feature type="region of interest" description="Disordered" evidence="7">
    <location>
        <begin position="458"/>
        <end position="513"/>
    </location>
</feature>
<dbReference type="FunFam" id="3.30.200.20:FF:000216">
    <property type="entry name" value="Putative serine/threonine-protein kinase dyrk2"/>
    <property type="match status" value="1"/>
</dbReference>
<reference evidence="10" key="2">
    <citation type="submission" date="2025-08" db="UniProtKB">
        <authorList>
            <consortium name="RefSeq"/>
        </authorList>
    </citation>
    <scope>IDENTIFICATION</scope>
    <source>
        <tissue evidence="10">Leaf</tissue>
    </source>
</reference>
<organism evidence="9 10">
    <name type="scientific">Ananas comosus</name>
    <name type="common">Pineapple</name>
    <name type="synonym">Ananas ananas</name>
    <dbReference type="NCBI Taxonomy" id="4615"/>
    <lineage>
        <taxon>Eukaryota</taxon>
        <taxon>Viridiplantae</taxon>
        <taxon>Streptophyta</taxon>
        <taxon>Embryophyta</taxon>
        <taxon>Tracheophyta</taxon>
        <taxon>Spermatophyta</taxon>
        <taxon>Magnoliopsida</taxon>
        <taxon>Liliopsida</taxon>
        <taxon>Poales</taxon>
        <taxon>Bromeliaceae</taxon>
        <taxon>Bromelioideae</taxon>
        <taxon>Ananas</taxon>
    </lineage>
</organism>
<dbReference type="PROSITE" id="PS00108">
    <property type="entry name" value="PROTEIN_KINASE_ST"/>
    <property type="match status" value="1"/>
</dbReference>
<dbReference type="Gene3D" id="1.10.510.10">
    <property type="entry name" value="Transferase(Phosphotransferase) domain 1"/>
    <property type="match status" value="1"/>
</dbReference>
<dbReference type="InterPro" id="IPR011009">
    <property type="entry name" value="Kinase-like_dom_sf"/>
</dbReference>
<evidence type="ECO:0000256" key="7">
    <source>
        <dbReference type="SAM" id="MobiDB-lite"/>
    </source>
</evidence>
<dbReference type="GO" id="GO:0004674">
    <property type="term" value="F:protein serine/threonine kinase activity"/>
    <property type="evidence" value="ECO:0007669"/>
    <property type="project" value="UniProtKB-KW"/>
</dbReference>
<keyword evidence="6" id="KW-0067">ATP-binding</keyword>
<evidence type="ECO:0000256" key="6">
    <source>
        <dbReference type="ARBA" id="ARBA00022840"/>
    </source>
</evidence>
<dbReference type="PANTHER" id="PTHR24058:SF124">
    <property type="entry name" value="PROTEIN KINASE SUPERFAMILY PROTEIN"/>
    <property type="match status" value="1"/>
</dbReference>
<dbReference type="Proteomes" id="UP000515123">
    <property type="component" value="Linkage group 2"/>
</dbReference>
<dbReference type="AlphaFoldDB" id="A0A6P5GMB4"/>
<keyword evidence="9" id="KW-1185">Reference proteome</keyword>
<feature type="compositionally biased region" description="Basic and acidic residues" evidence="7">
    <location>
        <begin position="482"/>
        <end position="502"/>
    </location>
</feature>
<dbReference type="FunFam" id="1.10.510.10:FF:000380">
    <property type="entry name" value="Serine/threonine-protein kinase ppk15"/>
    <property type="match status" value="1"/>
</dbReference>
<dbReference type="Gene3D" id="3.30.200.20">
    <property type="entry name" value="Phosphorylase Kinase, domain 1"/>
    <property type="match status" value="1"/>
</dbReference>
<dbReference type="OrthoDB" id="9332038at2759"/>
<dbReference type="RefSeq" id="XP_020108927.1">
    <property type="nucleotide sequence ID" value="XM_020253338.1"/>
</dbReference>
<evidence type="ECO:0000256" key="3">
    <source>
        <dbReference type="ARBA" id="ARBA00022679"/>
    </source>
</evidence>
<sequence>MVDSVNVVLEFLRRNKFTKTEAAFRGELSSRPDLNGSLLDCLLKEKEQAREGRDYTGYRNGDSSEEIIVREIEVGSIQNGSRHKNDIVSYELYDESDSEDLYPIDLRLDCCPYDPVVRDNDIRMNNFAVLSLSGNENRRSSSKVLEKRSIAVGTDADLVLEDERSSCFGEASTSYGANVGCIDRRKERKKKAENNYMRPTTNEKIIGLSRPSPLGTALDNLDQENLGLFDLSLPSSKDNEELPMRRPVKHMIEEKLVKVRWEENSDHQGSGVKKLLGYSELSGNQRICRDKLDLISGFTAVGNDSVHCRSECSDSDEYDDDDDIGYTRQPIDDETWFLAHEIDYPSDDEKGMVDEPYHQDQIPRKVEGGFGMLIDELIMLENGKDLCRSGEPWPDELIMKNHQRVSVQSIGVGIGRNGGDASGEIHESVVGGSSEEEIESQPMHFSSKSLFIHMEKDRMKKPRQDANSRTLEASSLSTNSDVQRDDIEKVQSDKVRYARDQDPGTTPDDEEAAAIQEQVRQVKSQEAEYETMNLKIVHRKNRTGFEEDKNFHVVLNSVIAGRYFVMENLGSAAFSKAIQAHDLHTGVDVCMKIIKNNKDFFDQGLDEIKLLKFVNKNDPADKHHILRLYDYFYYREHLFMVCELLKANLYEFYKFNRESGGEIYFTMPRLQSITIQLLEALQFLHGLGLIHCDLKPENILVKSYSRCEVKVIDLGSSCFNTDHLCSYIQSRSYRAPEVILGLLYDEKIDIWSLGCILAELCTGNVLFPNESPATILARMVGIIGPIDQNMLAKGRDTYKYFCRNHMLYERNQETNRLEYLIPKKTSLQHQLPSADQGFVEFVAHLLKIDPKKRPTASEALKHPWLSYPYEPISS</sequence>